<sequence length="120" mass="13252">VVDFYFNFEGSILGVLHSKSESASWILPYRHFIATRLLPCGEIDGPLRKFTGSSEIGKATDDLTKAVHAFAHFMLIYTSGFLLLSDLQGLFDARRVMCLFDPQGHTYVSTGSVAATGYHC</sequence>
<evidence type="ECO:0000256" key="1">
    <source>
        <dbReference type="ARBA" id="ARBA00022527"/>
    </source>
</evidence>
<dbReference type="InterPro" id="IPR004166">
    <property type="entry name" value="a-kinase_dom"/>
</dbReference>
<dbReference type="SUPFAM" id="SSF56112">
    <property type="entry name" value="Protein kinase-like (PK-like)"/>
    <property type="match status" value="1"/>
</dbReference>
<dbReference type="GO" id="GO:0004674">
    <property type="term" value="F:protein serine/threonine kinase activity"/>
    <property type="evidence" value="ECO:0007669"/>
    <property type="project" value="UniProtKB-KW"/>
</dbReference>
<dbReference type="PROSITE" id="PS51158">
    <property type="entry name" value="ALPHA_KINASE"/>
    <property type="match status" value="1"/>
</dbReference>
<dbReference type="AlphaFoldDB" id="A0AAD4C1I0"/>
<reference evidence="5" key="1">
    <citation type="submission" date="2019-10" db="EMBL/GenBank/DDBJ databases">
        <authorList>
            <consortium name="DOE Joint Genome Institute"/>
            <person name="Kuo A."/>
            <person name="Miyauchi S."/>
            <person name="Kiss E."/>
            <person name="Drula E."/>
            <person name="Kohler A."/>
            <person name="Sanchez-Garcia M."/>
            <person name="Andreopoulos B."/>
            <person name="Barry K.W."/>
            <person name="Bonito G."/>
            <person name="Buee M."/>
            <person name="Carver A."/>
            <person name="Chen C."/>
            <person name="Cichocki N."/>
            <person name="Clum A."/>
            <person name="Culley D."/>
            <person name="Crous P.W."/>
            <person name="Fauchery L."/>
            <person name="Girlanda M."/>
            <person name="Hayes R."/>
            <person name="Keri Z."/>
            <person name="LaButti K."/>
            <person name="Lipzen A."/>
            <person name="Lombard V."/>
            <person name="Magnuson J."/>
            <person name="Maillard F."/>
            <person name="Morin E."/>
            <person name="Murat C."/>
            <person name="Nolan M."/>
            <person name="Ohm R."/>
            <person name="Pangilinan J."/>
            <person name="Pereira M."/>
            <person name="Perotto S."/>
            <person name="Peter M."/>
            <person name="Riley R."/>
            <person name="Sitrit Y."/>
            <person name="Stielow B."/>
            <person name="Szollosi G."/>
            <person name="Zifcakova L."/>
            <person name="Stursova M."/>
            <person name="Spatafora J.W."/>
            <person name="Tedersoo L."/>
            <person name="Vaario L.-M."/>
            <person name="Yamada A."/>
            <person name="Yan M."/>
            <person name="Wang P."/>
            <person name="Xu J."/>
            <person name="Bruns T."/>
            <person name="Baldrian P."/>
            <person name="Vilgalys R."/>
            <person name="Henrissat B."/>
            <person name="Grigoriev I.V."/>
            <person name="Hibbett D."/>
            <person name="Nagy L.G."/>
            <person name="Martin F.M."/>
        </authorList>
    </citation>
    <scope>NUCLEOTIDE SEQUENCE</scope>
    <source>
        <strain evidence="5">BED1</strain>
    </source>
</reference>
<dbReference type="Proteomes" id="UP001194468">
    <property type="component" value="Unassembled WGS sequence"/>
</dbReference>
<keyword evidence="3" id="KW-0418">Kinase</keyword>
<evidence type="ECO:0000259" key="4">
    <source>
        <dbReference type="PROSITE" id="PS51158"/>
    </source>
</evidence>
<feature type="domain" description="Alpha-type protein kinase" evidence="4">
    <location>
        <begin position="1"/>
        <end position="120"/>
    </location>
</feature>
<dbReference type="EMBL" id="WHUW01000006">
    <property type="protein sequence ID" value="KAF8445061.1"/>
    <property type="molecule type" value="Genomic_DNA"/>
</dbReference>
<gene>
    <name evidence="5" type="ORF">L210DRAFT_3394110</name>
</gene>
<evidence type="ECO:0000313" key="6">
    <source>
        <dbReference type="Proteomes" id="UP001194468"/>
    </source>
</evidence>
<accession>A0AAD4C1I0</accession>
<evidence type="ECO:0000256" key="3">
    <source>
        <dbReference type="ARBA" id="ARBA00022777"/>
    </source>
</evidence>
<evidence type="ECO:0000313" key="5">
    <source>
        <dbReference type="EMBL" id="KAF8445061.1"/>
    </source>
</evidence>
<dbReference type="Gene3D" id="3.20.200.10">
    <property type="entry name" value="MHCK/EF2 kinase"/>
    <property type="match status" value="1"/>
</dbReference>
<evidence type="ECO:0000256" key="2">
    <source>
        <dbReference type="ARBA" id="ARBA00022679"/>
    </source>
</evidence>
<comment type="caution">
    <text evidence="5">The sequence shown here is derived from an EMBL/GenBank/DDBJ whole genome shotgun (WGS) entry which is preliminary data.</text>
</comment>
<protein>
    <recommendedName>
        <fullName evidence="4">Alpha-type protein kinase domain-containing protein</fullName>
    </recommendedName>
</protein>
<keyword evidence="6" id="KW-1185">Reference proteome</keyword>
<keyword evidence="2" id="KW-0808">Transferase</keyword>
<dbReference type="Pfam" id="PF02816">
    <property type="entry name" value="Alpha_kinase"/>
    <property type="match status" value="1"/>
</dbReference>
<reference evidence="5" key="2">
    <citation type="journal article" date="2020" name="Nat. Commun.">
        <title>Large-scale genome sequencing of mycorrhizal fungi provides insights into the early evolution of symbiotic traits.</title>
        <authorList>
            <person name="Miyauchi S."/>
            <person name="Kiss E."/>
            <person name="Kuo A."/>
            <person name="Drula E."/>
            <person name="Kohler A."/>
            <person name="Sanchez-Garcia M."/>
            <person name="Morin E."/>
            <person name="Andreopoulos B."/>
            <person name="Barry K.W."/>
            <person name="Bonito G."/>
            <person name="Buee M."/>
            <person name="Carver A."/>
            <person name="Chen C."/>
            <person name="Cichocki N."/>
            <person name="Clum A."/>
            <person name="Culley D."/>
            <person name="Crous P.W."/>
            <person name="Fauchery L."/>
            <person name="Girlanda M."/>
            <person name="Hayes R.D."/>
            <person name="Keri Z."/>
            <person name="LaButti K."/>
            <person name="Lipzen A."/>
            <person name="Lombard V."/>
            <person name="Magnuson J."/>
            <person name="Maillard F."/>
            <person name="Murat C."/>
            <person name="Nolan M."/>
            <person name="Ohm R.A."/>
            <person name="Pangilinan J."/>
            <person name="Pereira M.F."/>
            <person name="Perotto S."/>
            <person name="Peter M."/>
            <person name="Pfister S."/>
            <person name="Riley R."/>
            <person name="Sitrit Y."/>
            <person name="Stielow J.B."/>
            <person name="Szollosi G."/>
            <person name="Zifcakova L."/>
            <person name="Stursova M."/>
            <person name="Spatafora J.W."/>
            <person name="Tedersoo L."/>
            <person name="Vaario L.M."/>
            <person name="Yamada A."/>
            <person name="Yan M."/>
            <person name="Wang P."/>
            <person name="Xu J."/>
            <person name="Bruns T."/>
            <person name="Baldrian P."/>
            <person name="Vilgalys R."/>
            <person name="Dunand C."/>
            <person name="Henrissat B."/>
            <person name="Grigoriev I.V."/>
            <person name="Hibbett D."/>
            <person name="Nagy L.G."/>
            <person name="Martin F.M."/>
        </authorList>
    </citation>
    <scope>NUCLEOTIDE SEQUENCE</scope>
    <source>
        <strain evidence="5">BED1</strain>
    </source>
</reference>
<keyword evidence="1" id="KW-0723">Serine/threonine-protein kinase</keyword>
<proteinExistence type="predicted"/>
<organism evidence="5 6">
    <name type="scientific">Boletus edulis BED1</name>
    <dbReference type="NCBI Taxonomy" id="1328754"/>
    <lineage>
        <taxon>Eukaryota</taxon>
        <taxon>Fungi</taxon>
        <taxon>Dikarya</taxon>
        <taxon>Basidiomycota</taxon>
        <taxon>Agaricomycotina</taxon>
        <taxon>Agaricomycetes</taxon>
        <taxon>Agaricomycetidae</taxon>
        <taxon>Boletales</taxon>
        <taxon>Boletineae</taxon>
        <taxon>Boletaceae</taxon>
        <taxon>Boletoideae</taxon>
        <taxon>Boletus</taxon>
    </lineage>
</organism>
<dbReference type="GO" id="GO:0005524">
    <property type="term" value="F:ATP binding"/>
    <property type="evidence" value="ECO:0007669"/>
    <property type="project" value="InterPro"/>
</dbReference>
<feature type="non-terminal residue" evidence="5">
    <location>
        <position position="1"/>
    </location>
</feature>
<dbReference type="InterPro" id="IPR011009">
    <property type="entry name" value="Kinase-like_dom_sf"/>
</dbReference>
<name>A0AAD4C1I0_BOLED</name>